<accession>A0A1Y2CC98</accession>
<evidence type="ECO:0000313" key="4">
    <source>
        <dbReference type="Proteomes" id="UP000193642"/>
    </source>
</evidence>
<dbReference type="AlphaFoldDB" id="A0A1Y2CC98"/>
<dbReference type="Gene3D" id="1.25.40.20">
    <property type="entry name" value="Ankyrin repeat-containing domain"/>
    <property type="match status" value="2"/>
</dbReference>
<dbReference type="Proteomes" id="UP000193642">
    <property type="component" value="Unassembled WGS sequence"/>
</dbReference>
<evidence type="ECO:0000313" key="3">
    <source>
        <dbReference type="EMBL" id="ORY44670.1"/>
    </source>
</evidence>
<dbReference type="PANTHER" id="PTHR24198:SF195">
    <property type="entry name" value="DEATH DOMAIN-CONTAINING PROTEIN"/>
    <property type="match status" value="1"/>
</dbReference>
<gene>
    <name evidence="3" type="ORF">BCR33DRAFT_816423</name>
</gene>
<dbReference type="Pfam" id="PF12796">
    <property type="entry name" value="Ank_2"/>
    <property type="match status" value="1"/>
</dbReference>
<dbReference type="SUPFAM" id="SSF48403">
    <property type="entry name" value="Ankyrin repeat"/>
    <property type="match status" value="1"/>
</dbReference>
<dbReference type="InterPro" id="IPR002110">
    <property type="entry name" value="Ankyrin_rpt"/>
</dbReference>
<evidence type="ECO:0000256" key="1">
    <source>
        <dbReference type="ARBA" id="ARBA00022737"/>
    </source>
</evidence>
<dbReference type="STRING" id="329046.A0A1Y2CC98"/>
<keyword evidence="1" id="KW-0677">Repeat</keyword>
<dbReference type="OrthoDB" id="2163320at2759"/>
<reference evidence="3 4" key="1">
    <citation type="submission" date="2016-07" db="EMBL/GenBank/DDBJ databases">
        <title>Pervasive Adenine N6-methylation of Active Genes in Fungi.</title>
        <authorList>
            <consortium name="DOE Joint Genome Institute"/>
            <person name="Mondo S.J."/>
            <person name="Dannebaum R.O."/>
            <person name="Kuo R.C."/>
            <person name="Labutti K."/>
            <person name="Haridas S."/>
            <person name="Kuo A."/>
            <person name="Salamov A."/>
            <person name="Ahrendt S.R."/>
            <person name="Lipzen A."/>
            <person name="Sullivan W."/>
            <person name="Andreopoulos W.B."/>
            <person name="Clum A."/>
            <person name="Lindquist E."/>
            <person name="Daum C."/>
            <person name="Ramamoorthy G.K."/>
            <person name="Gryganskyi A."/>
            <person name="Culley D."/>
            <person name="Magnuson J.K."/>
            <person name="James T.Y."/>
            <person name="O'Malley M.A."/>
            <person name="Stajich J.E."/>
            <person name="Spatafora J.W."/>
            <person name="Visel A."/>
            <person name="Grigoriev I.V."/>
        </authorList>
    </citation>
    <scope>NUCLEOTIDE SEQUENCE [LARGE SCALE GENOMIC DNA]</scope>
    <source>
        <strain evidence="3 4">JEL800</strain>
    </source>
</reference>
<protein>
    <submittedName>
        <fullName evidence="3">Ankyrin</fullName>
    </submittedName>
</protein>
<sequence length="379" mass="41611">MTGPYTEAELQAIADLIVAARNGHVDALKKTLATLEHVPTITHCILPDLEMEYVSPLAIAAEEGHEAIVDILLPSNKLDPSEDNAIAFAPKVDTFLFSRRYGTRFGQLWGADPSALNNEALRIVWERGQLDAAKMLVSTGKVDATYHDNEILLTYTALGHLDMVQYLVELPGIDPAVRDQKPLLLAVQGGFWDVVDFLLTSQLVLRVACALGHVEVVRVLLRDGRVDVNAQESYPFYVACEKGHVEVVEALFDTGKVRLHEQGMDALFVSVKSDHPEVVRYLLSIGAAPKDVLSRNDDLKVAVMNAGNEVIGIFREHENVLTQPFRPAVIGEANENKKPGTRGGILREDSVSTQTAQDQIAVALALDCLEAYHKTLVTY</sequence>
<name>A0A1Y2CC98_9FUNG</name>
<keyword evidence="2" id="KW-0040">ANK repeat</keyword>
<dbReference type="InterPro" id="IPR036770">
    <property type="entry name" value="Ankyrin_rpt-contain_sf"/>
</dbReference>
<dbReference type="PANTHER" id="PTHR24198">
    <property type="entry name" value="ANKYRIN REPEAT AND PROTEIN KINASE DOMAIN-CONTAINING PROTEIN"/>
    <property type="match status" value="1"/>
</dbReference>
<evidence type="ECO:0000256" key="2">
    <source>
        <dbReference type="ARBA" id="ARBA00023043"/>
    </source>
</evidence>
<organism evidence="3 4">
    <name type="scientific">Rhizoclosmatium globosum</name>
    <dbReference type="NCBI Taxonomy" id="329046"/>
    <lineage>
        <taxon>Eukaryota</taxon>
        <taxon>Fungi</taxon>
        <taxon>Fungi incertae sedis</taxon>
        <taxon>Chytridiomycota</taxon>
        <taxon>Chytridiomycota incertae sedis</taxon>
        <taxon>Chytridiomycetes</taxon>
        <taxon>Chytridiales</taxon>
        <taxon>Chytriomycetaceae</taxon>
        <taxon>Rhizoclosmatium</taxon>
    </lineage>
</organism>
<dbReference type="EMBL" id="MCGO01000021">
    <property type="protein sequence ID" value="ORY44670.1"/>
    <property type="molecule type" value="Genomic_DNA"/>
</dbReference>
<comment type="caution">
    <text evidence="3">The sequence shown here is derived from an EMBL/GenBank/DDBJ whole genome shotgun (WGS) entry which is preliminary data.</text>
</comment>
<keyword evidence="4" id="KW-1185">Reference proteome</keyword>
<proteinExistence type="predicted"/>
<dbReference type="SMART" id="SM00248">
    <property type="entry name" value="ANK"/>
    <property type="match status" value="6"/>
</dbReference>